<sequence length="134" mass="15575">MRKIPVKYGIEILVICLTPFLFMISESISNGKVTGILFSFGYLILVGFVIFGIRYWIENEELVIQNLLFWKTRIRISEVSKIEKTWNALSSPAPSITGRVEIYYNKKSIVISPKNFEEFKNELLRINPNIIIKE</sequence>
<dbReference type="EMBL" id="CP094532">
    <property type="protein sequence ID" value="UOE40631.1"/>
    <property type="molecule type" value="Genomic_DNA"/>
</dbReference>
<reference evidence="3 4" key="1">
    <citation type="submission" date="2022-03" db="EMBL/GenBank/DDBJ databases">
        <title>Chryseobacterium sp. isolated from particulate matters in swine house.</title>
        <authorList>
            <person name="Won M."/>
            <person name="Kim S.-J."/>
            <person name="Kwon S.-W."/>
        </authorList>
    </citation>
    <scope>NUCLEOTIDE SEQUENCE [LARGE SCALE GENOMIC DNA]</scope>
    <source>
        <strain evidence="3 4">SC2-2</strain>
    </source>
</reference>
<accession>A0ABY4BSC2</accession>
<proteinExistence type="predicted"/>
<gene>
    <name evidence="3" type="ORF">MTP09_12085</name>
</gene>
<organism evidence="3 4">
    <name type="scientific">Chryseobacterium suipulveris</name>
    <dbReference type="NCBI Taxonomy" id="2929800"/>
    <lineage>
        <taxon>Bacteria</taxon>
        <taxon>Pseudomonadati</taxon>
        <taxon>Bacteroidota</taxon>
        <taxon>Flavobacteriia</taxon>
        <taxon>Flavobacteriales</taxon>
        <taxon>Weeksellaceae</taxon>
        <taxon>Chryseobacterium group</taxon>
        <taxon>Chryseobacterium</taxon>
    </lineage>
</organism>
<feature type="domain" description="Uncharacterized protein YyaB-like PH" evidence="2">
    <location>
        <begin position="54"/>
        <end position="127"/>
    </location>
</feature>
<keyword evidence="1" id="KW-0812">Transmembrane</keyword>
<evidence type="ECO:0000313" key="3">
    <source>
        <dbReference type="EMBL" id="UOE40631.1"/>
    </source>
</evidence>
<keyword evidence="1" id="KW-0472">Membrane</keyword>
<protein>
    <submittedName>
        <fullName evidence="3">PH domain-containing protein</fullName>
    </submittedName>
</protein>
<evidence type="ECO:0000256" key="1">
    <source>
        <dbReference type="SAM" id="Phobius"/>
    </source>
</evidence>
<evidence type="ECO:0000259" key="2">
    <source>
        <dbReference type="Pfam" id="PF06713"/>
    </source>
</evidence>
<dbReference type="Pfam" id="PF06713">
    <property type="entry name" value="bPH_4"/>
    <property type="match status" value="1"/>
</dbReference>
<keyword evidence="4" id="KW-1185">Reference proteome</keyword>
<dbReference type="RefSeq" id="WP_243548601.1">
    <property type="nucleotide sequence ID" value="NZ_CP094532.1"/>
</dbReference>
<keyword evidence="1" id="KW-1133">Transmembrane helix</keyword>
<dbReference type="InterPro" id="IPR009589">
    <property type="entry name" value="PH_YyaB-like"/>
</dbReference>
<name>A0ABY4BSC2_9FLAO</name>
<feature type="transmembrane region" description="Helical" evidence="1">
    <location>
        <begin position="6"/>
        <end position="24"/>
    </location>
</feature>
<evidence type="ECO:0000313" key="4">
    <source>
        <dbReference type="Proteomes" id="UP000831460"/>
    </source>
</evidence>
<dbReference type="Proteomes" id="UP000831460">
    <property type="component" value="Chromosome"/>
</dbReference>
<feature type="transmembrane region" description="Helical" evidence="1">
    <location>
        <begin position="36"/>
        <end position="57"/>
    </location>
</feature>